<dbReference type="GO" id="GO:0005509">
    <property type="term" value="F:calcium ion binding"/>
    <property type="evidence" value="ECO:0007669"/>
    <property type="project" value="InterPro"/>
</dbReference>
<dbReference type="Proteomes" id="UP000626109">
    <property type="component" value="Unassembled WGS sequence"/>
</dbReference>
<accession>A0A813M214</accession>
<gene>
    <name evidence="3" type="ORF">PGLA2088_LOCUS49298</name>
</gene>
<organism evidence="3 4">
    <name type="scientific">Polarella glacialis</name>
    <name type="common">Dinoflagellate</name>
    <dbReference type="NCBI Taxonomy" id="89957"/>
    <lineage>
        <taxon>Eukaryota</taxon>
        <taxon>Sar</taxon>
        <taxon>Alveolata</taxon>
        <taxon>Dinophyceae</taxon>
        <taxon>Suessiales</taxon>
        <taxon>Suessiaceae</taxon>
        <taxon>Polarella</taxon>
    </lineage>
</organism>
<sequence length="209" mass="22868">LHPVRLEAEKVKKEAKLRVEKITLCKSKAEKRKQAAASERQARAKAAQALIEETERLAEAAETAVESLSSMALPDTATGEKEVEDFGKDMLKSEQTSLATHQAFAEFVKKHRAAMEQVAEGPTRPGKAKVDALAMRAEVAGAKRAAALASAERNKHAAIQRREFARLASERRAVAEEQFERDQAVFRRYDADGDGALSSAEAKSWPRGA</sequence>
<evidence type="ECO:0000313" key="4">
    <source>
        <dbReference type="Proteomes" id="UP000626109"/>
    </source>
</evidence>
<evidence type="ECO:0000313" key="3">
    <source>
        <dbReference type="EMBL" id="CAE8738682.1"/>
    </source>
</evidence>
<feature type="non-terminal residue" evidence="3">
    <location>
        <position position="1"/>
    </location>
</feature>
<feature type="coiled-coil region" evidence="1">
    <location>
        <begin position="44"/>
        <end position="71"/>
    </location>
</feature>
<keyword evidence="1" id="KW-0175">Coiled coil</keyword>
<reference evidence="3" key="1">
    <citation type="submission" date="2021-02" db="EMBL/GenBank/DDBJ databases">
        <authorList>
            <person name="Dougan E. K."/>
            <person name="Rhodes N."/>
            <person name="Thang M."/>
            <person name="Chan C."/>
        </authorList>
    </citation>
    <scope>NUCLEOTIDE SEQUENCE</scope>
</reference>
<dbReference type="Gene3D" id="1.10.238.10">
    <property type="entry name" value="EF-hand"/>
    <property type="match status" value="1"/>
</dbReference>
<dbReference type="InterPro" id="IPR011992">
    <property type="entry name" value="EF-hand-dom_pair"/>
</dbReference>
<protein>
    <recommendedName>
        <fullName evidence="2">EF-hand domain-containing protein</fullName>
    </recommendedName>
</protein>
<evidence type="ECO:0000256" key="1">
    <source>
        <dbReference type="SAM" id="Coils"/>
    </source>
</evidence>
<name>A0A813M214_POLGL</name>
<proteinExistence type="predicted"/>
<dbReference type="InterPro" id="IPR002048">
    <property type="entry name" value="EF_hand_dom"/>
</dbReference>
<feature type="non-terminal residue" evidence="3">
    <location>
        <position position="209"/>
    </location>
</feature>
<dbReference type="EMBL" id="CAJNNW010036980">
    <property type="protein sequence ID" value="CAE8738682.1"/>
    <property type="molecule type" value="Genomic_DNA"/>
</dbReference>
<dbReference type="AlphaFoldDB" id="A0A813M214"/>
<dbReference type="SUPFAM" id="SSF47473">
    <property type="entry name" value="EF-hand"/>
    <property type="match status" value="1"/>
</dbReference>
<evidence type="ECO:0000259" key="2">
    <source>
        <dbReference type="PROSITE" id="PS50222"/>
    </source>
</evidence>
<dbReference type="PROSITE" id="PS50222">
    <property type="entry name" value="EF_HAND_2"/>
    <property type="match status" value="1"/>
</dbReference>
<feature type="domain" description="EF-hand" evidence="2">
    <location>
        <begin position="177"/>
        <end position="209"/>
    </location>
</feature>
<comment type="caution">
    <text evidence="3">The sequence shown here is derived from an EMBL/GenBank/DDBJ whole genome shotgun (WGS) entry which is preliminary data.</text>
</comment>